<keyword evidence="2" id="KW-1185">Reference proteome</keyword>
<accession>A0ABR7Q4N8</accession>
<proteinExistence type="predicted"/>
<evidence type="ECO:0000313" key="2">
    <source>
        <dbReference type="Proteomes" id="UP000619238"/>
    </source>
</evidence>
<sequence>MRLQFTIITFILLSFSSCKKNTETLVDAFIDTRNNYDIELLNTMIDKDYQELFQDEFLEIENKETLHNHILWAKELSSKTTIDEVILANDSLITTIESNTNYMDIALKRTPRTFKVTYYIKNDKIQKQSFDTLVGYNEKNIHDQKLLNEFEVYCEENDLGYYTMEMTQEAGKLFRKALELYANRK</sequence>
<name>A0ABR7Q4N8_9FLAO</name>
<organism evidence="1 2">
    <name type="scientific">Kordia aestuariivivens</name>
    <dbReference type="NCBI Taxonomy" id="2759037"/>
    <lineage>
        <taxon>Bacteria</taxon>
        <taxon>Pseudomonadati</taxon>
        <taxon>Bacteroidota</taxon>
        <taxon>Flavobacteriia</taxon>
        <taxon>Flavobacteriales</taxon>
        <taxon>Flavobacteriaceae</taxon>
        <taxon>Kordia</taxon>
    </lineage>
</organism>
<protein>
    <recommendedName>
        <fullName evidence="3">DUF4468 domain-containing protein</fullName>
    </recommendedName>
</protein>
<gene>
    <name evidence="1" type="ORF">H2O64_01940</name>
</gene>
<dbReference type="PROSITE" id="PS51257">
    <property type="entry name" value="PROKAR_LIPOPROTEIN"/>
    <property type="match status" value="1"/>
</dbReference>
<reference evidence="1 2" key="1">
    <citation type="submission" date="2020-07" db="EMBL/GenBank/DDBJ databases">
        <title>Description of Kordia aestuariivivens sp. nov., isolated from a tidal flat.</title>
        <authorList>
            <person name="Park S."/>
            <person name="Yoon J.-H."/>
        </authorList>
    </citation>
    <scope>NUCLEOTIDE SEQUENCE [LARGE SCALE GENOMIC DNA]</scope>
    <source>
        <strain evidence="1 2">YSTF-M3</strain>
    </source>
</reference>
<dbReference type="EMBL" id="JACGWS010000001">
    <property type="protein sequence ID" value="MBC8753413.1"/>
    <property type="molecule type" value="Genomic_DNA"/>
</dbReference>
<dbReference type="RefSeq" id="WP_187560449.1">
    <property type="nucleotide sequence ID" value="NZ_JACGWS010000001.1"/>
</dbReference>
<dbReference type="Proteomes" id="UP000619238">
    <property type="component" value="Unassembled WGS sequence"/>
</dbReference>
<comment type="caution">
    <text evidence="1">The sequence shown here is derived from an EMBL/GenBank/DDBJ whole genome shotgun (WGS) entry which is preliminary data.</text>
</comment>
<evidence type="ECO:0000313" key="1">
    <source>
        <dbReference type="EMBL" id="MBC8753413.1"/>
    </source>
</evidence>
<evidence type="ECO:0008006" key="3">
    <source>
        <dbReference type="Google" id="ProtNLM"/>
    </source>
</evidence>